<dbReference type="EMBL" id="AACZ04058746">
    <property type="status" value="NOT_ANNOTATED_CDS"/>
    <property type="molecule type" value="Genomic_DNA"/>
</dbReference>
<dbReference type="InterPro" id="IPR039583">
    <property type="entry name" value="TCFL5/SOLH1/2"/>
</dbReference>
<dbReference type="GO" id="GO:0001673">
    <property type="term" value="C:male germ cell nucleus"/>
    <property type="evidence" value="ECO:0007669"/>
    <property type="project" value="Ensembl"/>
</dbReference>
<evidence type="ECO:0000256" key="4">
    <source>
        <dbReference type="ARBA" id="ARBA00022871"/>
    </source>
</evidence>
<name>A0A2I3T3I0_PANTR</name>
<dbReference type="InParanoid" id="A0A2I3T3I0"/>
<feature type="region of interest" description="Disordered" evidence="9">
    <location>
        <begin position="1"/>
        <end position="36"/>
    </location>
</feature>
<evidence type="ECO:0000313" key="12">
    <source>
        <dbReference type="Proteomes" id="UP000002277"/>
    </source>
</evidence>
<evidence type="ECO:0000256" key="2">
    <source>
        <dbReference type="ARBA" id="ARBA00022473"/>
    </source>
</evidence>
<dbReference type="GO" id="GO:0030154">
    <property type="term" value="P:cell differentiation"/>
    <property type="evidence" value="ECO:0007669"/>
    <property type="project" value="UniProtKB-KW"/>
</dbReference>
<evidence type="ECO:0000256" key="3">
    <source>
        <dbReference type="ARBA" id="ARBA00022782"/>
    </source>
</evidence>
<dbReference type="GO" id="GO:0005634">
    <property type="term" value="C:nucleus"/>
    <property type="evidence" value="ECO:0000318"/>
    <property type="project" value="GO_Central"/>
</dbReference>
<organism evidence="11 12">
    <name type="scientific">Pan troglodytes</name>
    <name type="common">Chimpanzee</name>
    <dbReference type="NCBI Taxonomy" id="9598"/>
    <lineage>
        <taxon>Eukaryota</taxon>
        <taxon>Metazoa</taxon>
        <taxon>Chordata</taxon>
        <taxon>Craniata</taxon>
        <taxon>Vertebrata</taxon>
        <taxon>Euteleostomi</taxon>
        <taxon>Mammalia</taxon>
        <taxon>Eutheria</taxon>
        <taxon>Euarchontoglires</taxon>
        <taxon>Primates</taxon>
        <taxon>Haplorrhini</taxon>
        <taxon>Catarrhini</taxon>
        <taxon>Hominidae</taxon>
        <taxon>Pan</taxon>
    </lineage>
</organism>
<keyword evidence="3" id="KW-0221">Differentiation</keyword>
<dbReference type="EMBL" id="AACZ04058747">
    <property type="status" value="NOT_ANNOTATED_CDS"/>
    <property type="molecule type" value="Genomic_DNA"/>
</dbReference>
<reference evidence="11" key="3">
    <citation type="submission" date="2025-09" db="UniProtKB">
        <authorList>
            <consortium name="Ensembl"/>
        </authorList>
    </citation>
    <scope>IDENTIFICATION</scope>
</reference>
<dbReference type="Bgee" id="ENSPTRG00000023366">
    <property type="expression patterns" value="Expressed in Brodmann (1909) area 10 and 21 other cell types or tissues"/>
</dbReference>
<dbReference type="PANTHER" id="PTHR15402">
    <property type="entry name" value="TRANSCRIPTION FACTOR-LIKE 5 PROTEIN"/>
    <property type="match status" value="1"/>
</dbReference>
<evidence type="ECO:0000259" key="10">
    <source>
        <dbReference type="PROSITE" id="PS50888"/>
    </source>
</evidence>
<keyword evidence="2" id="KW-0217">Developmental protein</keyword>
<comment type="subcellular location">
    <subcellularLocation>
        <location evidence="1">Nucleus</location>
    </subcellularLocation>
</comment>
<dbReference type="VGNC" id="VGNC:10003">
    <property type="gene designation" value="TCFL5"/>
</dbReference>
<dbReference type="GO" id="GO:0007283">
    <property type="term" value="P:spermatogenesis"/>
    <property type="evidence" value="ECO:0007669"/>
    <property type="project" value="UniProtKB-KW"/>
</dbReference>
<dbReference type="CDD" id="cd18909">
    <property type="entry name" value="bHLH_TCFL5"/>
    <property type="match status" value="1"/>
</dbReference>
<protein>
    <submittedName>
        <fullName evidence="11">Transcription factor like 5</fullName>
    </submittedName>
</protein>
<feature type="compositionally biased region" description="Low complexity" evidence="9">
    <location>
        <begin position="9"/>
        <end position="23"/>
    </location>
</feature>
<accession>A0A2I3T3I0</accession>
<feature type="compositionally biased region" description="Basic residues" evidence="9">
    <location>
        <begin position="146"/>
        <end position="161"/>
    </location>
</feature>
<dbReference type="FunCoup" id="A0A2I3T3I0">
    <property type="interactions" value="1420"/>
</dbReference>
<dbReference type="PROSITE" id="PS50888">
    <property type="entry name" value="BHLH"/>
    <property type="match status" value="1"/>
</dbReference>
<reference evidence="11" key="2">
    <citation type="submission" date="2025-08" db="UniProtKB">
        <authorList>
            <consortium name="Ensembl"/>
        </authorList>
    </citation>
    <scope>IDENTIFICATION</scope>
</reference>
<evidence type="ECO:0000256" key="7">
    <source>
        <dbReference type="ARBA" id="ARBA00023163"/>
    </source>
</evidence>
<keyword evidence="5" id="KW-0805">Transcription regulation</keyword>
<feature type="region of interest" description="Disordered" evidence="9">
    <location>
        <begin position="127"/>
        <end position="214"/>
    </location>
</feature>
<dbReference type="PANTHER" id="PTHR15402:SF3">
    <property type="entry name" value="TRANSCRIPTION FACTOR-LIKE 5 PROTEIN"/>
    <property type="match status" value="1"/>
</dbReference>
<dbReference type="EMBL" id="AACZ04058748">
    <property type="status" value="NOT_ANNOTATED_CDS"/>
    <property type="molecule type" value="Genomic_DNA"/>
</dbReference>
<reference evidence="11 12" key="1">
    <citation type="journal article" date="2005" name="Nature">
        <title>Initial sequence of the chimpanzee genome and comparison with the human genome.</title>
        <authorList>
            <consortium name="Chimpanzee sequencing and analysis consortium"/>
        </authorList>
    </citation>
    <scope>NUCLEOTIDE SEQUENCE [LARGE SCALE GENOMIC DNA]</scope>
</reference>
<keyword evidence="7" id="KW-0804">Transcription</keyword>
<dbReference type="AlphaFoldDB" id="A0A2I3T3I0"/>
<dbReference type="GO" id="GO:0000978">
    <property type="term" value="F:RNA polymerase II cis-regulatory region sequence-specific DNA binding"/>
    <property type="evidence" value="ECO:0000318"/>
    <property type="project" value="GO_Central"/>
</dbReference>
<evidence type="ECO:0000256" key="9">
    <source>
        <dbReference type="SAM" id="MobiDB-lite"/>
    </source>
</evidence>
<dbReference type="GeneTree" id="ENSGT00390000002821"/>
<evidence type="ECO:0000256" key="5">
    <source>
        <dbReference type="ARBA" id="ARBA00023015"/>
    </source>
</evidence>
<keyword evidence="12" id="KW-1185">Reference proteome</keyword>
<feature type="region of interest" description="Disordered" evidence="9">
    <location>
        <begin position="297"/>
        <end position="342"/>
    </location>
</feature>
<dbReference type="Proteomes" id="UP000002277">
    <property type="component" value="Chromosome 20"/>
</dbReference>
<proteinExistence type="predicted"/>
<dbReference type="Pfam" id="PF00010">
    <property type="entry name" value="HLH"/>
    <property type="match status" value="1"/>
</dbReference>
<feature type="compositionally biased region" description="Polar residues" evidence="9">
    <location>
        <begin position="302"/>
        <end position="325"/>
    </location>
</feature>
<sequence length="432" mass="46494">MSGPGPRDAAAGAGAAGGEAAVEGAGGGTRPSRPPTLSLVEMTEVEYTQLQHILCGSHMEAAADGELETRLNSALLRRRAGRRRGRFAAGGQGGAAPVYPVLCPSALAADAPCLGHIDSRSCARRGAREDGSAAGTDEGTGDAPPRRARARLRLRWTRASRPRPGPAGRRVRLEDRFNSIPAGRRPSRAARTSPPSGAPPGSGGSGPRGSSSNSCSILEAAKHQDIGLPRAFSFCYQQEIESTKQTLGSRNKVLPEQVWIKVGEAALCKQALKRNRSRMRQLDTNVERRALGEIQNVGEGATATQGAWQSSESSQANLGEQAQSGPQGGRSQRRERHNRMERDRRRRIRICCDELNLLVPFCNAETDKATTLQWTTAFLKYIQERHGDSLKKEFESVFCGKTGRRLKLTRPDSLVTCPAQGSLQSSPSMEIK</sequence>
<dbReference type="GO" id="GO:0006355">
    <property type="term" value="P:regulation of DNA-templated transcription"/>
    <property type="evidence" value="ECO:0000318"/>
    <property type="project" value="GO_Central"/>
</dbReference>
<feature type="compositionally biased region" description="Low complexity" evidence="9">
    <location>
        <begin position="181"/>
        <end position="195"/>
    </location>
</feature>
<dbReference type="Ensembl" id="ENSPTRT00000100589.1">
    <property type="protein sequence ID" value="ENSPTRP00000083770.1"/>
    <property type="gene ID" value="ENSPTRG00000023366.5"/>
</dbReference>
<evidence type="ECO:0000256" key="8">
    <source>
        <dbReference type="ARBA" id="ARBA00023242"/>
    </source>
</evidence>
<evidence type="ECO:0000256" key="6">
    <source>
        <dbReference type="ARBA" id="ARBA00023125"/>
    </source>
</evidence>
<evidence type="ECO:0000313" key="11">
    <source>
        <dbReference type="Ensembl" id="ENSPTRP00000083770.1"/>
    </source>
</evidence>
<keyword evidence="4" id="KW-0744">Spermatogenesis</keyword>
<dbReference type="SMART" id="SM00353">
    <property type="entry name" value="HLH"/>
    <property type="match status" value="1"/>
</dbReference>
<dbReference type="InterPro" id="IPR011598">
    <property type="entry name" value="bHLH_dom"/>
</dbReference>
<dbReference type="FunFam" id="4.10.280.10:FF:000057">
    <property type="entry name" value="transcription factor-like 5 protein-like"/>
    <property type="match status" value="1"/>
</dbReference>
<evidence type="ECO:0000256" key="1">
    <source>
        <dbReference type="ARBA" id="ARBA00004123"/>
    </source>
</evidence>
<keyword evidence="8" id="KW-0539">Nucleus</keyword>
<gene>
    <name evidence="13" type="primary">TCFL5</name>
</gene>
<keyword evidence="6" id="KW-0238">DNA-binding</keyword>
<dbReference type="GO" id="GO:0046983">
    <property type="term" value="F:protein dimerization activity"/>
    <property type="evidence" value="ECO:0007669"/>
    <property type="project" value="InterPro"/>
</dbReference>
<dbReference type="Gene3D" id="4.10.280.10">
    <property type="entry name" value="Helix-loop-helix DNA-binding domain"/>
    <property type="match status" value="1"/>
</dbReference>
<dbReference type="GO" id="GO:0000981">
    <property type="term" value="F:DNA-binding transcription factor activity, RNA polymerase II-specific"/>
    <property type="evidence" value="ECO:0000318"/>
    <property type="project" value="GO_Central"/>
</dbReference>
<dbReference type="SUPFAM" id="SSF47459">
    <property type="entry name" value="HLH, helix-loop-helix DNA-binding domain"/>
    <property type="match status" value="1"/>
</dbReference>
<feature type="domain" description="BHLH" evidence="10">
    <location>
        <begin position="332"/>
        <end position="382"/>
    </location>
</feature>
<dbReference type="InterPro" id="IPR036638">
    <property type="entry name" value="HLH_DNA-bd_sf"/>
</dbReference>
<evidence type="ECO:0000313" key="13">
    <source>
        <dbReference type="VGNC" id="VGNC:10003"/>
    </source>
</evidence>